<dbReference type="AlphaFoldDB" id="A0A7R9BNI0"/>
<feature type="domain" description="ABC transmembrane type-1" evidence="7">
    <location>
        <begin position="75"/>
        <end position="203"/>
    </location>
</feature>
<evidence type="ECO:0000259" key="7">
    <source>
        <dbReference type="Pfam" id="PF06472"/>
    </source>
</evidence>
<dbReference type="GO" id="GO:0006635">
    <property type="term" value="P:fatty acid beta-oxidation"/>
    <property type="evidence" value="ECO:0007669"/>
    <property type="project" value="TreeGrafter"/>
</dbReference>
<dbReference type="GO" id="GO:0005524">
    <property type="term" value="F:ATP binding"/>
    <property type="evidence" value="ECO:0007669"/>
    <property type="project" value="InterPro"/>
</dbReference>
<name>A0A7R9BNI0_9CRUS</name>
<reference evidence="8" key="1">
    <citation type="submission" date="2020-11" db="EMBL/GenBank/DDBJ databases">
        <authorList>
            <person name="Tran Van P."/>
        </authorList>
    </citation>
    <scope>NUCLEOTIDE SEQUENCE</scope>
</reference>
<evidence type="ECO:0000256" key="3">
    <source>
        <dbReference type="ARBA" id="ARBA00022989"/>
    </source>
</evidence>
<sequence>MTISEIDVDTKAMELSPNSSSDSSSSKDAITEEKFDQEYVTYNVGLIPSRYYEVLGARPKDVPAFQKLAITTLGWLRSTKKFVSSVSYITWRQLLSRSLHSMYFRKKNFYDVNVLSRKVDNPDQRMTQDVDKLCDTLGKVFTKIIIAPFIIGYYSYQAFANTGWYGPVGILVLFLVSTVVNKAIMSPTVQLVFDQEKREGDFR</sequence>
<proteinExistence type="predicted"/>
<dbReference type="GO" id="GO:0015910">
    <property type="term" value="P:long-chain fatty acid import into peroxisome"/>
    <property type="evidence" value="ECO:0007669"/>
    <property type="project" value="TreeGrafter"/>
</dbReference>
<gene>
    <name evidence="8" type="ORF">NMOB1V02_LOCUS6325</name>
</gene>
<dbReference type="GO" id="GO:0042760">
    <property type="term" value="P:very long-chain fatty acid catabolic process"/>
    <property type="evidence" value="ECO:0007669"/>
    <property type="project" value="TreeGrafter"/>
</dbReference>
<dbReference type="EMBL" id="CAJPEX010001298">
    <property type="protein sequence ID" value="CAG0918779.1"/>
    <property type="molecule type" value="Genomic_DNA"/>
</dbReference>
<evidence type="ECO:0000256" key="2">
    <source>
        <dbReference type="ARBA" id="ARBA00022692"/>
    </source>
</evidence>
<dbReference type="Proteomes" id="UP000678499">
    <property type="component" value="Unassembled WGS sequence"/>
</dbReference>
<evidence type="ECO:0000313" key="8">
    <source>
        <dbReference type="EMBL" id="CAD7278627.1"/>
    </source>
</evidence>
<feature type="transmembrane region" description="Helical" evidence="6">
    <location>
        <begin position="162"/>
        <end position="180"/>
    </location>
</feature>
<feature type="transmembrane region" description="Helical" evidence="6">
    <location>
        <begin position="140"/>
        <end position="156"/>
    </location>
</feature>
<evidence type="ECO:0000313" key="9">
    <source>
        <dbReference type="Proteomes" id="UP000678499"/>
    </source>
</evidence>
<keyword evidence="1" id="KW-0813">Transport</keyword>
<keyword evidence="9" id="KW-1185">Reference proteome</keyword>
<feature type="compositionally biased region" description="Low complexity" evidence="5">
    <location>
        <begin position="16"/>
        <end position="26"/>
    </location>
</feature>
<dbReference type="GO" id="GO:0005324">
    <property type="term" value="F:long-chain fatty acid transmembrane transporter activity"/>
    <property type="evidence" value="ECO:0007669"/>
    <property type="project" value="TreeGrafter"/>
</dbReference>
<keyword evidence="3 6" id="KW-1133">Transmembrane helix</keyword>
<evidence type="ECO:0000256" key="5">
    <source>
        <dbReference type="SAM" id="MobiDB-lite"/>
    </source>
</evidence>
<keyword evidence="2 6" id="KW-0812">Transmembrane</keyword>
<keyword evidence="4 6" id="KW-0472">Membrane</keyword>
<organism evidence="8">
    <name type="scientific">Notodromas monacha</name>
    <dbReference type="NCBI Taxonomy" id="399045"/>
    <lineage>
        <taxon>Eukaryota</taxon>
        <taxon>Metazoa</taxon>
        <taxon>Ecdysozoa</taxon>
        <taxon>Arthropoda</taxon>
        <taxon>Crustacea</taxon>
        <taxon>Oligostraca</taxon>
        <taxon>Ostracoda</taxon>
        <taxon>Podocopa</taxon>
        <taxon>Podocopida</taxon>
        <taxon>Cypridocopina</taxon>
        <taxon>Cypridoidea</taxon>
        <taxon>Cyprididae</taxon>
        <taxon>Notodromas</taxon>
    </lineage>
</organism>
<dbReference type="GO" id="GO:0007031">
    <property type="term" value="P:peroxisome organization"/>
    <property type="evidence" value="ECO:0007669"/>
    <property type="project" value="TreeGrafter"/>
</dbReference>
<dbReference type="EMBL" id="OA883335">
    <property type="protein sequence ID" value="CAD7278627.1"/>
    <property type="molecule type" value="Genomic_DNA"/>
</dbReference>
<accession>A0A7R9BNI0</accession>
<dbReference type="InterPro" id="IPR011527">
    <property type="entry name" value="ABC1_TM_dom"/>
</dbReference>
<evidence type="ECO:0000256" key="4">
    <source>
        <dbReference type="ARBA" id="ARBA00023136"/>
    </source>
</evidence>
<feature type="region of interest" description="Disordered" evidence="5">
    <location>
        <begin position="1"/>
        <end position="29"/>
    </location>
</feature>
<dbReference type="OrthoDB" id="422637at2759"/>
<dbReference type="GO" id="GO:0005778">
    <property type="term" value="C:peroxisomal membrane"/>
    <property type="evidence" value="ECO:0007669"/>
    <property type="project" value="TreeGrafter"/>
</dbReference>
<dbReference type="SUPFAM" id="SSF90123">
    <property type="entry name" value="ABC transporter transmembrane region"/>
    <property type="match status" value="1"/>
</dbReference>
<evidence type="ECO:0000256" key="1">
    <source>
        <dbReference type="ARBA" id="ARBA00022448"/>
    </source>
</evidence>
<evidence type="ECO:0000256" key="6">
    <source>
        <dbReference type="SAM" id="Phobius"/>
    </source>
</evidence>
<dbReference type="GO" id="GO:0140359">
    <property type="term" value="F:ABC-type transporter activity"/>
    <property type="evidence" value="ECO:0007669"/>
    <property type="project" value="InterPro"/>
</dbReference>
<dbReference type="PANTHER" id="PTHR11384">
    <property type="entry name" value="ATP-BINDING CASSETTE, SUB-FAMILY D MEMBER"/>
    <property type="match status" value="1"/>
</dbReference>
<protein>
    <recommendedName>
        <fullName evidence="7">ABC transmembrane type-1 domain-containing protein</fullName>
    </recommendedName>
</protein>
<dbReference type="InterPro" id="IPR036640">
    <property type="entry name" value="ABC1_TM_sf"/>
</dbReference>
<dbReference type="InterPro" id="IPR050835">
    <property type="entry name" value="ABC_transporter_sub-D"/>
</dbReference>
<dbReference type="PANTHER" id="PTHR11384:SF59">
    <property type="entry name" value="LYSOSOMAL COBALAMIN TRANSPORTER ABCD4"/>
    <property type="match status" value="1"/>
</dbReference>
<dbReference type="Pfam" id="PF06472">
    <property type="entry name" value="ABC_membrane_2"/>
    <property type="match status" value="1"/>
</dbReference>